<dbReference type="GO" id="GO:0000139">
    <property type="term" value="C:Golgi membrane"/>
    <property type="evidence" value="ECO:0007669"/>
    <property type="project" value="InterPro"/>
</dbReference>
<keyword evidence="6" id="KW-0333">Golgi apparatus</keyword>
<comment type="caution">
    <text evidence="13">The sequence shown here is derived from an EMBL/GenBank/DDBJ whole genome shotgun (WGS) entry which is preliminary data.</text>
</comment>
<evidence type="ECO:0008006" key="15">
    <source>
        <dbReference type="Google" id="ProtNLM"/>
    </source>
</evidence>
<dbReference type="PANTHER" id="PTHR10013">
    <property type="entry name" value="GENERAL VESICULAR TRANSPORT FACTOR P115"/>
    <property type="match status" value="1"/>
</dbReference>
<evidence type="ECO:0000313" key="14">
    <source>
        <dbReference type="Proteomes" id="UP001487740"/>
    </source>
</evidence>
<dbReference type="Proteomes" id="UP001487740">
    <property type="component" value="Unassembled WGS sequence"/>
</dbReference>
<dbReference type="EMBL" id="JARAKH010000023">
    <property type="protein sequence ID" value="KAK8391924.1"/>
    <property type="molecule type" value="Genomic_DNA"/>
</dbReference>
<evidence type="ECO:0000313" key="13">
    <source>
        <dbReference type="EMBL" id="KAK8391924.1"/>
    </source>
</evidence>
<dbReference type="InterPro" id="IPR024095">
    <property type="entry name" value="Vesicle_P115"/>
</dbReference>
<evidence type="ECO:0000256" key="7">
    <source>
        <dbReference type="ARBA" id="ARBA00023054"/>
    </source>
</evidence>
<evidence type="ECO:0000256" key="10">
    <source>
        <dbReference type="SAM" id="MobiDB-lite"/>
    </source>
</evidence>
<dbReference type="InterPro" id="IPR011989">
    <property type="entry name" value="ARM-like"/>
</dbReference>
<dbReference type="GO" id="GO:0048280">
    <property type="term" value="P:vesicle fusion with Golgi apparatus"/>
    <property type="evidence" value="ECO:0007669"/>
    <property type="project" value="InterPro"/>
</dbReference>
<evidence type="ECO:0000259" key="12">
    <source>
        <dbReference type="Pfam" id="PF04871"/>
    </source>
</evidence>
<keyword evidence="4" id="KW-0963">Cytoplasm</keyword>
<dbReference type="GO" id="GO:0045056">
    <property type="term" value="P:transcytosis"/>
    <property type="evidence" value="ECO:0007669"/>
    <property type="project" value="TreeGrafter"/>
</dbReference>
<dbReference type="AlphaFoldDB" id="A0AAW0TVX7"/>
<dbReference type="GO" id="GO:0048211">
    <property type="term" value="P:Golgi vesicle docking"/>
    <property type="evidence" value="ECO:0007669"/>
    <property type="project" value="TreeGrafter"/>
</dbReference>
<feature type="region of interest" description="Disordered" evidence="10">
    <location>
        <begin position="678"/>
        <end position="726"/>
    </location>
</feature>
<dbReference type="InterPro" id="IPR006953">
    <property type="entry name" value="Vesicle_Uso1_P115_head"/>
</dbReference>
<feature type="domain" description="Uso1/p115-like vesicle tethering protein C-terminal" evidence="12">
    <location>
        <begin position="883"/>
        <end position="991"/>
    </location>
</feature>
<evidence type="ECO:0000256" key="1">
    <source>
        <dbReference type="ARBA" id="ARBA00004184"/>
    </source>
</evidence>
<dbReference type="GO" id="GO:0005783">
    <property type="term" value="C:endoplasmic reticulum"/>
    <property type="evidence" value="ECO:0007669"/>
    <property type="project" value="TreeGrafter"/>
</dbReference>
<evidence type="ECO:0000256" key="6">
    <source>
        <dbReference type="ARBA" id="ARBA00023034"/>
    </source>
</evidence>
<dbReference type="Gene3D" id="1.25.10.10">
    <property type="entry name" value="Leucine-rich Repeat Variant"/>
    <property type="match status" value="1"/>
</dbReference>
<evidence type="ECO:0000256" key="8">
    <source>
        <dbReference type="ARBA" id="ARBA00023136"/>
    </source>
</evidence>
<dbReference type="Pfam" id="PF04871">
    <property type="entry name" value="Uso1_p115_C"/>
    <property type="match status" value="1"/>
</dbReference>
<feature type="domain" description="Vesicle tethering protein Uso1/P115-like head" evidence="11">
    <location>
        <begin position="310"/>
        <end position="601"/>
    </location>
</feature>
<reference evidence="13 14" key="1">
    <citation type="submission" date="2023-03" db="EMBL/GenBank/DDBJ databases">
        <title>High-quality genome of Scylla paramamosain provides insights in environmental adaptation.</title>
        <authorList>
            <person name="Zhang L."/>
        </authorList>
    </citation>
    <scope>NUCLEOTIDE SEQUENCE [LARGE SCALE GENOMIC DNA]</scope>
    <source>
        <strain evidence="13">LZ_2023a</strain>
        <tissue evidence="13">Muscle</tissue>
    </source>
</reference>
<keyword evidence="8" id="KW-0472">Membrane</keyword>
<evidence type="ECO:0000256" key="2">
    <source>
        <dbReference type="ARBA" id="ARBA00004496"/>
    </source>
</evidence>
<keyword evidence="7 9" id="KW-0175">Coiled coil</keyword>
<evidence type="ECO:0000259" key="11">
    <source>
        <dbReference type="Pfam" id="PF04869"/>
    </source>
</evidence>
<keyword evidence="5" id="KW-0677">Repeat</keyword>
<feature type="coiled-coil region" evidence="9">
    <location>
        <begin position="747"/>
        <end position="786"/>
    </location>
</feature>
<dbReference type="Pfam" id="PF18770">
    <property type="entry name" value="Arm_vescicular"/>
    <property type="match status" value="1"/>
</dbReference>
<gene>
    <name evidence="13" type="ORF">O3P69_017503</name>
</gene>
<dbReference type="SUPFAM" id="SSF48371">
    <property type="entry name" value="ARM repeat"/>
    <property type="match status" value="2"/>
</dbReference>
<dbReference type="InterPro" id="IPR016024">
    <property type="entry name" value="ARM-type_fold"/>
</dbReference>
<dbReference type="PANTHER" id="PTHR10013:SF0">
    <property type="entry name" value="GENERAL VESICULAR TRANSPORT FACTOR P115"/>
    <property type="match status" value="1"/>
</dbReference>
<feature type="region of interest" description="Disordered" evidence="10">
    <location>
        <begin position="974"/>
        <end position="1007"/>
    </location>
</feature>
<dbReference type="GO" id="GO:0005795">
    <property type="term" value="C:Golgi stack"/>
    <property type="evidence" value="ECO:0007669"/>
    <property type="project" value="TreeGrafter"/>
</dbReference>
<name>A0AAW0TVX7_SCYPA</name>
<dbReference type="GO" id="GO:0006888">
    <property type="term" value="P:endoplasmic reticulum to Golgi vesicle-mediated transport"/>
    <property type="evidence" value="ECO:0007669"/>
    <property type="project" value="TreeGrafter"/>
</dbReference>
<keyword evidence="14" id="KW-1185">Reference proteome</keyword>
<dbReference type="InterPro" id="IPR041209">
    <property type="entry name" value="P115_Arm_rpt"/>
</dbReference>
<feature type="compositionally biased region" description="Basic and acidic residues" evidence="10">
    <location>
        <begin position="678"/>
        <end position="689"/>
    </location>
</feature>
<protein>
    <recommendedName>
        <fullName evidence="15">General vesicular transport factor p115</fullName>
    </recommendedName>
</protein>
<feature type="compositionally biased region" description="Acidic residues" evidence="10">
    <location>
        <begin position="979"/>
        <end position="1007"/>
    </location>
</feature>
<comment type="subcellular location">
    <subcellularLocation>
        <location evidence="2">Cytoplasm</location>
    </subcellularLocation>
    <subcellularLocation>
        <location evidence="1">Endomembrane system</location>
        <topology evidence="1">Peripheral membrane protein</topology>
    </subcellularLocation>
    <subcellularLocation>
        <location evidence="3">Golgi apparatus</location>
    </subcellularLocation>
</comment>
<proteinExistence type="predicted"/>
<organism evidence="13 14">
    <name type="scientific">Scylla paramamosain</name>
    <name type="common">Mud crab</name>
    <dbReference type="NCBI Taxonomy" id="85552"/>
    <lineage>
        <taxon>Eukaryota</taxon>
        <taxon>Metazoa</taxon>
        <taxon>Ecdysozoa</taxon>
        <taxon>Arthropoda</taxon>
        <taxon>Crustacea</taxon>
        <taxon>Multicrustacea</taxon>
        <taxon>Malacostraca</taxon>
        <taxon>Eumalacostraca</taxon>
        <taxon>Eucarida</taxon>
        <taxon>Decapoda</taxon>
        <taxon>Pleocyemata</taxon>
        <taxon>Brachyura</taxon>
        <taxon>Eubrachyura</taxon>
        <taxon>Portunoidea</taxon>
        <taxon>Portunidae</taxon>
        <taxon>Portuninae</taxon>
        <taxon>Scylla</taxon>
    </lineage>
</organism>
<feature type="coiled-coil region" evidence="9">
    <location>
        <begin position="625"/>
        <end position="666"/>
    </location>
</feature>
<evidence type="ECO:0000256" key="5">
    <source>
        <dbReference type="ARBA" id="ARBA00022737"/>
    </source>
</evidence>
<dbReference type="InterPro" id="IPR006955">
    <property type="entry name" value="Uso1_p115_C"/>
</dbReference>
<accession>A0AAW0TVX7</accession>
<feature type="compositionally biased region" description="Low complexity" evidence="10">
    <location>
        <begin position="690"/>
        <end position="726"/>
    </location>
</feature>
<evidence type="ECO:0000256" key="9">
    <source>
        <dbReference type="SAM" id="Coils"/>
    </source>
</evidence>
<dbReference type="GO" id="GO:0012507">
    <property type="term" value="C:ER to Golgi transport vesicle membrane"/>
    <property type="evidence" value="ECO:0007669"/>
    <property type="project" value="TreeGrafter"/>
</dbReference>
<sequence>MAAGPSSPCPASTGCWWEPMAWTHSFRCWRRTAVTTRLSTMPLRRWYTSPPQKPSRRKWKRMGNPQRPVIHPWLGNSFTEIFTKRQENIELLINLLDEFDFKVRYPTVKLLTNLLKNRPKDLQETILVVPSGVSKLMDLLSDSREVVRNDALLLLTQLTKNNTNLQKIVAFENGYDHIFAIIKSEGFADGGVVVEDCLILMLNLLRNNPSNQTFFKEGTYIQRLTSFFILPMDNKEGWSAQKVTNIHYMLQLVRSLVAPQNPAQAVTSCQRVMNQCGLLQTLTGLLMASGVPVDILTDTINTVSDMIRGNMPNQEFFASMMAPSTPPRPAIVVLLMSMVNDKQPFVLRCAVLYCFQCFLYRNQTGQAQIIQTLLPQTADVVPGAKPFPNSITAGQLLCSGLFSSDPVSNWFAAVALSHSLVDNLSQKENMLRVQLATSVGSQPVSLMQQCTSILQAGPKVLTRLGILMLLSTWLAHSPMAVQTFLAIPAAVPHLTTHVSANEHDELEIVCQGLCAFLLGLCIQFNDGSGTSFSTESLRQLVTDRIGAENFTDKLSNILRTEAYTKAVKSPQLAVKHPSDLVFDHEFCRLFKSLEVTCLRAVMPQLAGGSTTEVTPVEVTKYKDIIRDQDAEITKLRDRLAGIEKEVEELKAGKEQMSAQVQQLHDENTVLRVQQGISRETEVTKEESEQHSTTTTTADTIPASTTSTDTAPATTDHTTEQQQTEQVTLLQQQLAEMTHARDYYYYEMYKKDTELTATQQQLQQLQQQQQQQQSSEIQQQQQQQQQQGNQTCGQQQTSTAGQQINNHLDNQNAADFFDSLSNPEMENLRKQLEDLQLVLYNKDSEIQQLKEIAAQAPPHSEQNGTVERVAEVSGEHPDEAAHDRLQQECATLKQQVKDYEIHVKQLQTQLETAAAAAAAATAASVAVGTGSGTTAETRCKQLEEELDTIKREQEDLLVLVTDQDSKMSEYRRKLRTYGEDVTEDEDEEDEDGDFAITENYDDDLDDIQ</sequence>
<evidence type="ECO:0000256" key="4">
    <source>
        <dbReference type="ARBA" id="ARBA00022490"/>
    </source>
</evidence>
<dbReference type="GO" id="GO:0006886">
    <property type="term" value="P:intracellular protein transport"/>
    <property type="evidence" value="ECO:0007669"/>
    <property type="project" value="InterPro"/>
</dbReference>
<feature type="coiled-coil region" evidence="9">
    <location>
        <begin position="881"/>
        <end position="958"/>
    </location>
</feature>
<dbReference type="Pfam" id="PF04869">
    <property type="entry name" value="Uso1_p115_head"/>
    <property type="match status" value="1"/>
</dbReference>
<evidence type="ECO:0000256" key="3">
    <source>
        <dbReference type="ARBA" id="ARBA00004555"/>
    </source>
</evidence>